<evidence type="ECO:0000313" key="1">
    <source>
        <dbReference type="EMBL" id="SDI41097.1"/>
    </source>
</evidence>
<dbReference type="AlphaFoldDB" id="A0A1G8KCE8"/>
<name>A0A1G8KCE8_9BURK</name>
<dbReference type="EMBL" id="FNCJ01000022">
    <property type="protein sequence ID" value="SDI41097.1"/>
    <property type="molecule type" value="Genomic_DNA"/>
</dbReference>
<evidence type="ECO:0008006" key="3">
    <source>
        <dbReference type="Google" id="ProtNLM"/>
    </source>
</evidence>
<dbReference type="RefSeq" id="WP_244106222.1">
    <property type="nucleotide sequence ID" value="NZ_CADERL010000008.1"/>
</dbReference>
<evidence type="ECO:0000313" key="2">
    <source>
        <dbReference type="Proteomes" id="UP000199706"/>
    </source>
</evidence>
<sequence>MPLIPAEFLLANNLAFPRLSPGSPPVTSQVRRSVWRAHFDVKSTLFRRAGIAFAALQLSACSWFSFLHPAPDTQHAAASLGVAPASEFVYMPARNGQISANRIENTAMTAIVLKTNIDEAVRNSVAHQMQLAGFNAANPGRVLSGRIEAFSVNDARAPAVWTLKVHYVVREVATQRVVYASTKTVRLKCAKFTNVKIALDDTVKLSVEALVGDTGFAKAVE</sequence>
<protein>
    <recommendedName>
        <fullName evidence="3">Lipoprotein</fullName>
    </recommendedName>
</protein>
<accession>A0A1G8KCE8</accession>
<dbReference type="Proteomes" id="UP000199706">
    <property type="component" value="Unassembled WGS sequence"/>
</dbReference>
<reference evidence="1 2" key="1">
    <citation type="submission" date="2016-10" db="EMBL/GenBank/DDBJ databases">
        <authorList>
            <person name="de Groot N.N."/>
        </authorList>
    </citation>
    <scope>NUCLEOTIDE SEQUENCE [LARGE SCALE GENOMIC DNA]</scope>
    <source>
        <strain evidence="1 2">LMG 2247</strain>
    </source>
</reference>
<gene>
    <name evidence="1" type="ORF">SAMN05216466_12276</name>
</gene>
<organism evidence="1 2">
    <name type="scientific">Paraburkholderia phenazinium</name>
    <dbReference type="NCBI Taxonomy" id="60549"/>
    <lineage>
        <taxon>Bacteria</taxon>
        <taxon>Pseudomonadati</taxon>
        <taxon>Pseudomonadota</taxon>
        <taxon>Betaproteobacteria</taxon>
        <taxon>Burkholderiales</taxon>
        <taxon>Burkholderiaceae</taxon>
        <taxon>Paraburkholderia</taxon>
    </lineage>
</organism>
<proteinExistence type="predicted"/>